<dbReference type="Gene3D" id="3.30.460.10">
    <property type="entry name" value="Beta Polymerase, domain 2"/>
    <property type="match status" value="1"/>
</dbReference>
<keyword evidence="6" id="KW-0547">Nucleotide-binding</keyword>
<evidence type="ECO:0000256" key="4">
    <source>
        <dbReference type="ARBA" id="ARBA00022695"/>
    </source>
</evidence>
<dbReference type="Gene3D" id="1.10.3090.10">
    <property type="entry name" value="cca-adding enzyme, domain 2"/>
    <property type="match status" value="1"/>
</dbReference>
<dbReference type="SUPFAM" id="SSF81301">
    <property type="entry name" value="Nucleotidyltransferase"/>
    <property type="match status" value="1"/>
</dbReference>
<dbReference type="PANTHER" id="PTHR47545:SF1">
    <property type="entry name" value="MULTIFUNCTIONAL CCA PROTEIN"/>
    <property type="match status" value="1"/>
</dbReference>
<keyword evidence="5" id="KW-0479">Metal-binding</keyword>
<dbReference type="SUPFAM" id="SSF81891">
    <property type="entry name" value="Poly A polymerase C-terminal region-like"/>
    <property type="match status" value="1"/>
</dbReference>
<sequence>MDIFLVGGAVRDELLGRPVADRDYVVTGATPAELIEAGFSQIGSDFPTFLHPETHEEYALARTERKAGRGHTGFICDFSPDLTLEEDLQRRDLTINAMARGRDGELIDPYGGQADLKQRVFRHVSSAFVEDPLRVLRVARFAARFPDFGLAPETRKLMQEIAASGELQLLTPERVWKEMSRALMEDRPSRFFTILSECNAVEPLFPEFNLPVPAFLQACLALDAAARAVQSLFVKIGILACPLSRSNADAVNQRLKTPKQALLVSRLCASNYNKIKGFLKGDVIDADKPEYLLSLFEAADAFRRPELMQNCFEACLYFLCTEAQCYEKFEDVALRNSAVNTALVDMCTLPDKDKWPWASSHRVVVASLAAAAAVDAKELIQKGFKGIEVGRELRLARLAAIHKALA</sequence>
<keyword evidence="4" id="KW-0548">Nucleotidyltransferase</keyword>
<evidence type="ECO:0000256" key="10">
    <source>
        <dbReference type="ARBA" id="ARBA00022884"/>
    </source>
</evidence>
<dbReference type="Proteomes" id="UP001501337">
    <property type="component" value="Unassembled WGS sequence"/>
</dbReference>
<comment type="similarity">
    <text evidence="11">Belongs to the tRNA nucleotidyltransferase/poly(A) polymerase family.</text>
</comment>
<dbReference type="InterPro" id="IPR050124">
    <property type="entry name" value="tRNA_CCA-adding_enzyme"/>
</dbReference>
<evidence type="ECO:0000256" key="3">
    <source>
        <dbReference type="ARBA" id="ARBA00022694"/>
    </source>
</evidence>
<evidence type="ECO:0000256" key="7">
    <source>
        <dbReference type="ARBA" id="ARBA00022800"/>
    </source>
</evidence>
<accession>A0ABP7NME4</accession>
<keyword evidence="15" id="KW-1185">Reference proteome</keyword>
<evidence type="ECO:0000256" key="6">
    <source>
        <dbReference type="ARBA" id="ARBA00022741"/>
    </source>
</evidence>
<keyword evidence="10 11" id="KW-0694">RNA-binding</keyword>
<keyword evidence="3" id="KW-0819">tRNA processing</keyword>
<comment type="caution">
    <text evidence="14">The sequence shown here is derived from an EMBL/GenBank/DDBJ whole genome shotgun (WGS) entry which is preliminary data.</text>
</comment>
<proteinExistence type="inferred from homology"/>
<evidence type="ECO:0000256" key="11">
    <source>
        <dbReference type="RuleBase" id="RU003953"/>
    </source>
</evidence>
<evidence type="ECO:0000256" key="2">
    <source>
        <dbReference type="ARBA" id="ARBA00022679"/>
    </source>
</evidence>
<evidence type="ECO:0000259" key="13">
    <source>
        <dbReference type="Pfam" id="PF12627"/>
    </source>
</evidence>
<dbReference type="CDD" id="cd05398">
    <property type="entry name" value="NT_ClassII-CCAase"/>
    <property type="match status" value="1"/>
</dbReference>
<name>A0ABP7NME4_9GAMM</name>
<dbReference type="InterPro" id="IPR043519">
    <property type="entry name" value="NT_sf"/>
</dbReference>
<evidence type="ECO:0000259" key="12">
    <source>
        <dbReference type="Pfam" id="PF01743"/>
    </source>
</evidence>
<evidence type="ECO:0000256" key="8">
    <source>
        <dbReference type="ARBA" id="ARBA00022840"/>
    </source>
</evidence>
<feature type="domain" description="Poly A polymerase head" evidence="12">
    <location>
        <begin position="3"/>
        <end position="122"/>
    </location>
</feature>
<dbReference type="PANTHER" id="PTHR47545">
    <property type="entry name" value="MULTIFUNCTIONAL CCA PROTEIN"/>
    <property type="match status" value="1"/>
</dbReference>
<dbReference type="EMBL" id="BAABBO010000001">
    <property type="protein sequence ID" value="GAA3949795.1"/>
    <property type="molecule type" value="Genomic_DNA"/>
</dbReference>
<evidence type="ECO:0000256" key="9">
    <source>
        <dbReference type="ARBA" id="ARBA00022842"/>
    </source>
</evidence>
<evidence type="ECO:0000256" key="1">
    <source>
        <dbReference type="ARBA" id="ARBA00001946"/>
    </source>
</evidence>
<dbReference type="InterPro" id="IPR012006">
    <property type="entry name" value="CCA_bact"/>
</dbReference>
<dbReference type="PIRSF" id="PIRSF000813">
    <property type="entry name" value="CCA_bact"/>
    <property type="match status" value="1"/>
</dbReference>
<feature type="domain" description="tRNA nucleotidyltransferase/poly(A) polymerase RNA and SrmB- binding" evidence="13">
    <location>
        <begin position="147"/>
        <end position="208"/>
    </location>
</feature>
<dbReference type="InterPro" id="IPR032828">
    <property type="entry name" value="PolyA_RNA-bd"/>
</dbReference>
<gene>
    <name evidence="14" type="ORF">GCM10022278_06160</name>
</gene>
<evidence type="ECO:0000313" key="14">
    <source>
        <dbReference type="EMBL" id="GAA3949795.1"/>
    </source>
</evidence>
<dbReference type="InterPro" id="IPR002646">
    <property type="entry name" value="PolA_pol_head_dom"/>
</dbReference>
<comment type="cofactor">
    <cofactor evidence="1">
        <name>Mg(2+)</name>
        <dbReference type="ChEBI" id="CHEBI:18420"/>
    </cofactor>
</comment>
<keyword evidence="7" id="KW-0692">RNA repair</keyword>
<evidence type="ECO:0000256" key="5">
    <source>
        <dbReference type="ARBA" id="ARBA00022723"/>
    </source>
</evidence>
<keyword evidence="8" id="KW-0067">ATP-binding</keyword>
<organism evidence="14 15">
    <name type="scientific">Allohahella marinimesophila</name>
    <dbReference type="NCBI Taxonomy" id="1054972"/>
    <lineage>
        <taxon>Bacteria</taxon>
        <taxon>Pseudomonadati</taxon>
        <taxon>Pseudomonadota</taxon>
        <taxon>Gammaproteobacteria</taxon>
        <taxon>Oceanospirillales</taxon>
        <taxon>Hahellaceae</taxon>
        <taxon>Allohahella</taxon>
    </lineage>
</organism>
<keyword evidence="9" id="KW-0460">Magnesium</keyword>
<evidence type="ECO:0000313" key="15">
    <source>
        <dbReference type="Proteomes" id="UP001501337"/>
    </source>
</evidence>
<protein>
    <submittedName>
        <fullName evidence="14">Multifunctional CCA addition/repair protein</fullName>
    </submittedName>
</protein>
<keyword evidence="2 11" id="KW-0808">Transferase</keyword>
<dbReference type="Pfam" id="PF12627">
    <property type="entry name" value="PolyA_pol_RNAbd"/>
    <property type="match status" value="1"/>
</dbReference>
<dbReference type="Pfam" id="PF01743">
    <property type="entry name" value="PolyA_pol"/>
    <property type="match status" value="1"/>
</dbReference>
<reference evidence="15" key="1">
    <citation type="journal article" date="2019" name="Int. J. Syst. Evol. Microbiol.">
        <title>The Global Catalogue of Microorganisms (GCM) 10K type strain sequencing project: providing services to taxonomists for standard genome sequencing and annotation.</title>
        <authorList>
            <consortium name="The Broad Institute Genomics Platform"/>
            <consortium name="The Broad Institute Genome Sequencing Center for Infectious Disease"/>
            <person name="Wu L."/>
            <person name="Ma J."/>
        </authorList>
    </citation>
    <scope>NUCLEOTIDE SEQUENCE [LARGE SCALE GENOMIC DNA]</scope>
    <source>
        <strain evidence="15">JCM 17555</strain>
    </source>
</reference>